<keyword evidence="1" id="KW-0812">Transmembrane</keyword>
<evidence type="ECO:0000256" key="1">
    <source>
        <dbReference type="SAM" id="Phobius"/>
    </source>
</evidence>
<evidence type="ECO:0000313" key="3">
    <source>
        <dbReference type="Proteomes" id="UP000743899"/>
    </source>
</evidence>
<accession>A0ABX0A4K1</accession>
<keyword evidence="1" id="KW-1133">Transmembrane helix</keyword>
<dbReference type="Proteomes" id="UP000743899">
    <property type="component" value="Unassembled WGS sequence"/>
</dbReference>
<dbReference type="EMBL" id="JAACYS010000016">
    <property type="protein sequence ID" value="NCU17190.1"/>
    <property type="molecule type" value="Genomic_DNA"/>
</dbReference>
<evidence type="ECO:0000313" key="2">
    <source>
        <dbReference type="EMBL" id="NCU17190.1"/>
    </source>
</evidence>
<keyword evidence="1" id="KW-0472">Membrane</keyword>
<name>A0ABX0A4K1_9BACI</name>
<keyword evidence="3" id="KW-1185">Reference proteome</keyword>
<proteinExistence type="predicted"/>
<gene>
    <name evidence="2" type="ORF">GW534_05305</name>
</gene>
<organism evidence="2 3">
    <name type="scientific">Pallidibacillus pasinlerensis</name>
    <dbReference type="NCBI Taxonomy" id="2703818"/>
    <lineage>
        <taxon>Bacteria</taxon>
        <taxon>Bacillati</taxon>
        <taxon>Bacillota</taxon>
        <taxon>Bacilli</taxon>
        <taxon>Bacillales</taxon>
        <taxon>Bacillaceae</taxon>
        <taxon>Pallidibacillus</taxon>
    </lineage>
</organism>
<comment type="caution">
    <text evidence="2">The sequence shown here is derived from an EMBL/GenBank/DDBJ whole genome shotgun (WGS) entry which is preliminary data.</text>
</comment>
<feature type="transmembrane region" description="Helical" evidence="1">
    <location>
        <begin position="114"/>
        <end position="133"/>
    </location>
</feature>
<protein>
    <submittedName>
        <fullName evidence="2">Uncharacterized protein</fullName>
    </submittedName>
</protein>
<sequence>MDNLNLFNVKEDKFWLDTLPNYQRDIVSELLNIKSYEEAAIAWLEASVDNTSPFSAQPQPEKRFFPLLKKEVHKLLCGDPVYAAERSELVKLSQSHENKTAIVSMVSALIGAKVGLAATFIAPAIVIIFIMIAKTSLNAWCALDTTEN</sequence>
<reference evidence="2 3" key="1">
    <citation type="submission" date="2020-01" db="EMBL/GenBank/DDBJ databases">
        <title>A novel Bacillus sp. from Pasinler.</title>
        <authorList>
            <person name="Adiguzel A."/>
            <person name="Ay H."/>
            <person name="Baltaci M.O."/>
        </authorList>
    </citation>
    <scope>NUCLEOTIDE SEQUENCE [LARGE SCALE GENOMIC DNA]</scope>
    <source>
        <strain evidence="2 3">P1</strain>
    </source>
</reference>